<evidence type="ECO:0000256" key="1">
    <source>
        <dbReference type="SAM" id="MobiDB-lite"/>
    </source>
</evidence>
<feature type="region of interest" description="Disordered" evidence="1">
    <location>
        <begin position="98"/>
        <end position="117"/>
    </location>
</feature>
<evidence type="ECO:0000313" key="2">
    <source>
        <dbReference type="EMBL" id="RKO94084.1"/>
    </source>
</evidence>
<accession>A0A4P9WME7</accession>
<gene>
    <name evidence="2" type="ORF">BDK51DRAFT_26057</name>
</gene>
<organism evidence="2 3">
    <name type="scientific">Blyttiomyces helicus</name>
    <dbReference type="NCBI Taxonomy" id="388810"/>
    <lineage>
        <taxon>Eukaryota</taxon>
        <taxon>Fungi</taxon>
        <taxon>Fungi incertae sedis</taxon>
        <taxon>Chytridiomycota</taxon>
        <taxon>Chytridiomycota incertae sedis</taxon>
        <taxon>Chytridiomycetes</taxon>
        <taxon>Chytridiomycetes incertae sedis</taxon>
        <taxon>Blyttiomyces</taxon>
    </lineage>
</organism>
<protein>
    <submittedName>
        <fullName evidence="2">Uncharacterized protein</fullName>
    </submittedName>
</protein>
<keyword evidence="3" id="KW-1185">Reference proteome</keyword>
<sequence>MEWIACCVDRADGNWGGIYEIRSDRGGEQEKAENEMVTIEWREIGGGYMRFVVTGVASRITVNPEVFVRNRNHAGRGAPLSTYDPDTDLDWNCNEKEVEEDNNRLNEGGSATHRGDGSGFLVHSKLASPEYIKITPGPAPPLPLPANN</sequence>
<dbReference type="AlphaFoldDB" id="A0A4P9WME7"/>
<reference evidence="3" key="1">
    <citation type="journal article" date="2018" name="Nat. Microbiol.">
        <title>Leveraging single-cell genomics to expand the fungal tree of life.</title>
        <authorList>
            <person name="Ahrendt S.R."/>
            <person name="Quandt C.A."/>
            <person name="Ciobanu D."/>
            <person name="Clum A."/>
            <person name="Salamov A."/>
            <person name="Andreopoulos B."/>
            <person name="Cheng J.F."/>
            <person name="Woyke T."/>
            <person name="Pelin A."/>
            <person name="Henrissat B."/>
            <person name="Reynolds N.K."/>
            <person name="Benny G.L."/>
            <person name="Smith M.E."/>
            <person name="James T.Y."/>
            <person name="Grigoriev I.V."/>
        </authorList>
    </citation>
    <scope>NUCLEOTIDE SEQUENCE [LARGE SCALE GENOMIC DNA]</scope>
</reference>
<proteinExistence type="predicted"/>
<dbReference type="EMBL" id="KZ994017">
    <property type="protein sequence ID" value="RKO94084.1"/>
    <property type="molecule type" value="Genomic_DNA"/>
</dbReference>
<dbReference type="Proteomes" id="UP000269721">
    <property type="component" value="Unassembled WGS sequence"/>
</dbReference>
<name>A0A4P9WME7_9FUNG</name>
<evidence type="ECO:0000313" key="3">
    <source>
        <dbReference type="Proteomes" id="UP000269721"/>
    </source>
</evidence>